<protein>
    <recommendedName>
        <fullName evidence="1">Tse2 ADP-ribosyltransferase toxin domain-containing protein</fullName>
    </recommendedName>
</protein>
<proteinExistence type="predicted"/>
<organism evidence="2 3">
    <name type="scientific">Sanguibacter antarcticus</name>
    <dbReference type="NCBI Taxonomy" id="372484"/>
    <lineage>
        <taxon>Bacteria</taxon>
        <taxon>Bacillati</taxon>
        <taxon>Actinomycetota</taxon>
        <taxon>Actinomycetes</taxon>
        <taxon>Micrococcales</taxon>
        <taxon>Sanguibacteraceae</taxon>
        <taxon>Sanguibacter</taxon>
    </lineage>
</organism>
<dbReference type="RefSeq" id="WP_143556703.1">
    <property type="nucleotide sequence ID" value="NZ_PDJG01000001.1"/>
</dbReference>
<sequence>MPVVYRGMLPDVPPLAPLHEENNANALGVRVNPPSMAPDVESYLENEEPWVNPVDQNGDPQGISVATGSGCNLPVHRRPRDAPWNGSGRVGLLMWELDTMRLVPAHLALMPAPLPDQPHHAVIGPAVAMSLATYRGYIAATANDWAISPDPAVACAAALGGPVMMQTHLDRLSVAVATGADPADLVKALIEANASGLSAAEIVAGVQAQVLSAEHQGNSDGAESLREILDRVHGYCAPAYRIPLT</sequence>
<keyword evidence="3" id="KW-1185">Reference proteome</keyword>
<evidence type="ECO:0000313" key="2">
    <source>
        <dbReference type="EMBL" id="PFG33351.1"/>
    </source>
</evidence>
<name>A0A2A9E479_9MICO</name>
<dbReference type="Pfam" id="PF18648">
    <property type="entry name" value="ADPRTs_Tse2"/>
    <property type="match status" value="1"/>
</dbReference>
<feature type="domain" description="Tse2 ADP-ribosyltransferase toxin" evidence="1">
    <location>
        <begin position="18"/>
        <end position="143"/>
    </location>
</feature>
<dbReference type="Proteomes" id="UP000225548">
    <property type="component" value="Unassembled WGS sequence"/>
</dbReference>
<evidence type="ECO:0000259" key="1">
    <source>
        <dbReference type="Pfam" id="PF18648"/>
    </source>
</evidence>
<dbReference type="AlphaFoldDB" id="A0A2A9E479"/>
<accession>A0A2A9E479</accession>
<dbReference type="EMBL" id="PDJG01000001">
    <property type="protein sequence ID" value="PFG33351.1"/>
    <property type="molecule type" value="Genomic_DNA"/>
</dbReference>
<comment type="caution">
    <text evidence="2">The sequence shown here is derived from an EMBL/GenBank/DDBJ whole genome shotgun (WGS) entry which is preliminary data.</text>
</comment>
<dbReference type="OrthoDB" id="5144570at2"/>
<reference evidence="2 3" key="1">
    <citation type="submission" date="2017-10" db="EMBL/GenBank/DDBJ databases">
        <title>Sequencing the genomes of 1000 actinobacteria strains.</title>
        <authorList>
            <person name="Klenk H.-P."/>
        </authorList>
    </citation>
    <scope>NUCLEOTIDE SEQUENCE [LARGE SCALE GENOMIC DNA]</scope>
    <source>
        <strain evidence="2 3">DSM 18966</strain>
    </source>
</reference>
<dbReference type="InterPro" id="IPR041018">
    <property type="entry name" value="ADPRTs_Tse2"/>
</dbReference>
<evidence type="ECO:0000313" key="3">
    <source>
        <dbReference type="Proteomes" id="UP000225548"/>
    </source>
</evidence>
<gene>
    <name evidence="2" type="ORF">ATL42_1221</name>
</gene>